<dbReference type="PANTHER" id="PTHR12147:SF22">
    <property type="entry name" value="ENDOPLASMIC RETICULUM METALLOPEPTIDASE 1"/>
    <property type="match status" value="1"/>
</dbReference>
<evidence type="ECO:0000256" key="9">
    <source>
        <dbReference type="ARBA" id="ARBA00022833"/>
    </source>
</evidence>
<dbReference type="GeneID" id="107916803"/>
<feature type="transmembrane region" description="Helical" evidence="14">
    <location>
        <begin position="410"/>
        <end position="434"/>
    </location>
</feature>
<dbReference type="Proteomes" id="UP000818029">
    <property type="component" value="Chromosome A01"/>
</dbReference>
<dbReference type="PANTHER" id="PTHR12147">
    <property type="entry name" value="METALLOPEPTIDASE M28 FAMILY MEMBER"/>
    <property type="match status" value="1"/>
</dbReference>
<dbReference type="InterPro" id="IPR007484">
    <property type="entry name" value="Peptidase_M28"/>
</dbReference>
<evidence type="ECO:0000259" key="15">
    <source>
        <dbReference type="Pfam" id="PF04389"/>
    </source>
</evidence>
<feature type="transmembrane region" description="Helical" evidence="14">
    <location>
        <begin position="446"/>
        <end position="470"/>
    </location>
</feature>
<reference evidence="18" key="2">
    <citation type="submission" date="2025-08" db="UniProtKB">
        <authorList>
            <consortium name="RefSeq"/>
        </authorList>
    </citation>
    <scope>IDENTIFICATION</scope>
</reference>
<keyword evidence="6" id="KW-0479">Metal-binding</keyword>
<dbReference type="GO" id="GO:0006508">
    <property type="term" value="P:proteolysis"/>
    <property type="evidence" value="ECO:0000318"/>
    <property type="project" value="GO_Central"/>
</dbReference>
<dbReference type="Gene3D" id="3.40.630.10">
    <property type="entry name" value="Zn peptidases"/>
    <property type="match status" value="1"/>
</dbReference>
<evidence type="ECO:0000313" key="17">
    <source>
        <dbReference type="Proteomes" id="UP000818029"/>
    </source>
</evidence>
<dbReference type="CDD" id="cd03875">
    <property type="entry name" value="M28_Fxna_like"/>
    <property type="match status" value="1"/>
</dbReference>
<evidence type="ECO:0000256" key="11">
    <source>
        <dbReference type="ARBA" id="ARBA00023049"/>
    </source>
</evidence>
<dbReference type="OrthoDB" id="76293at2759"/>
<keyword evidence="11" id="KW-0482">Metalloprotease</keyword>
<dbReference type="STRING" id="3635.A0A1U8KLR3"/>
<comment type="similarity">
    <text evidence="3">Belongs to the peptidase M28 family.</text>
</comment>
<dbReference type="GO" id="GO:0046872">
    <property type="term" value="F:metal ion binding"/>
    <property type="evidence" value="ECO:0007669"/>
    <property type="project" value="UniProtKB-KW"/>
</dbReference>
<evidence type="ECO:0000256" key="12">
    <source>
        <dbReference type="ARBA" id="ARBA00023136"/>
    </source>
</evidence>
<evidence type="ECO:0000256" key="13">
    <source>
        <dbReference type="ARBA" id="ARBA00023180"/>
    </source>
</evidence>
<evidence type="ECO:0000256" key="1">
    <source>
        <dbReference type="ARBA" id="ARBA00001947"/>
    </source>
</evidence>
<comment type="subcellular location">
    <subcellularLocation>
        <location evidence="2">Endoplasmic reticulum membrane</location>
        <topology evidence="2">Multi-pass membrane protein</topology>
    </subcellularLocation>
</comment>
<evidence type="ECO:0000256" key="10">
    <source>
        <dbReference type="ARBA" id="ARBA00022989"/>
    </source>
</evidence>
<keyword evidence="5 14" id="KW-0812">Transmembrane</keyword>
<keyword evidence="17" id="KW-1185">Reference proteome</keyword>
<evidence type="ECO:0000313" key="18">
    <source>
        <dbReference type="RefSeq" id="XP_016701664.1"/>
    </source>
</evidence>
<proteinExistence type="inferred from homology"/>
<feature type="domain" description="Endoplasmic reticulum metallopeptidase 1-like C-terminal" evidence="16">
    <location>
        <begin position="664"/>
        <end position="887"/>
    </location>
</feature>
<feature type="transmembrane region" description="Helical" evidence="14">
    <location>
        <begin position="515"/>
        <end position="535"/>
    </location>
</feature>
<feature type="transmembrane region" description="Helical" evidence="14">
    <location>
        <begin position="609"/>
        <end position="635"/>
    </location>
</feature>
<organism evidence="17 18">
    <name type="scientific">Gossypium hirsutum</name>
    <name type="common">Upland cotton</name>
    <name type="synonym">Gossypium mexicanum</name>
    <dbReference type="NCBI Taxonomy" id="3635"/>
    <lineage>
        <taxon>Eukaryota</taxon>
        <taxon>Viridiplantae</taxon>
        <taxon>Streptophyta</taxon>
        <taxon>Embryophyta</taxon>
        <taxon>Tracheophyta</taxon>
        <taxon>Spermatophyta</taxon>
        <taxon>Magnoliopsida</taxon>
        <taxon>eudicotyledons</taxon>
        <taxon>Gunneridae</taxon>
        <taxon>Pentapetalae</taxon>
        <taxon>rosids</taxon>
        <taxon>malvids</taxon>
        <taxon>Malvales</taxon>
        <taxon>Malvaceae</taxon>
        <taxon>Malvoideae</taxon>
        <taxon>Gossypium</taxon>
    </lineage>
</organism>
<dbReference type="GO" id="GO:0005789">
    <property type="term" value="C:endoplasmic reticulum membrane"/>
    <property type="evidence" value="ECO:0007669"/>
    <property type="project" value="UniProtKB-SubCell"/>
</dbReference>
<dbReference type="InterPro" id="IPR053973">
    <property type="entry name" value="ERMP1-like_C"/>
</dbReference>
<keyword evidence="10 14" id="KW-1133">Transmembrane helix</keyword>
<dbReference type="SUPFAM" id="SSF53187">
    <property type="entry name" value="Zn-dependent exopeptidases"/>
    <property type="match status" value="1"/>
</dbReference>
<keyword evidence="13" id="KW-0325">Glycoprotein</keyword>
<keyword evidence="9" id="KW-0862">Zinc</keyword>
<feature type="transmembrane region" description="Helical" evidence="14">
    <location>
        <begin position="642"/>
        <end position="660"/>
    </location>
</feature>
<evidence type="ECO:0000256" key="14">
    <source>
        <dbReference type="SAM" id="Phobius"/>
    </source>
</evidence>
<gene>
    <name evidence="18" type="primary">LOC107916803</name>
</gene>
<dbReference type="InterPro" id="IPR048024">
    <property type="entry name" value="Fxna-like_M28_dom"/>
</dbReference>
<evidence type="ECO:0000256" key="8">
    <source>
        <dbReference type="ARBA" id="ARBA00022824"/>
    </source>
</evidence>
<evidence type="ECO:0000256" key="2">
    <source>
        <dbReference type="ARBA" id="ARBA00004477"/>
    </source>
</evidence>
<protein>
    <submittedName>
        <fullName evidence="18">Endoplasmic reticulum metallopeptidase 1 isoform X1</fullName>
    </submittedName>
</protein>
<feature type="transmembrane region" description="Helical" evidence="14">
    <location>
        <begin position="564"/>
        <end position="589"/>
    </location>
</feature>
<reference evidence="17" key="1">
    <citation type="journal article" date="2020" name="Nat. Genet.">
        <title>Genomic diversifications of five Gossypium allopolyploid species and their impact on cotton improvement.</title>
        <authorList>
            <person name="Chen Z.J."/>
            <person name="Sreedasyam A."/>
            <person name="Ando A."/>
            <person name="Song Q."/>
            <person name="De Santiago L.M."/>
            <person name="Hulse-Kemp A.M."/>
            <person name="Ding M."/>
            <person name="Ye W."/>
            <person name="Kirkbride R.C."/>
            <person name="Jenkins J."/>
            <person name="Plott C."/>
            <person name="Lovell J."/>
            <person name="Lin Y.M."/>
            <person name="Vaughn R."/>
            <person name="Liu B."/>
            <person name="Simpson S."/>
            <person name="Scheffler B.E."/>
            <person name="Wen L."/>
            <person name="Saski C.A."/>
            <person name="Grover C.E."/>
            <person name="Hu G."/>
            <person name="Conover J.L."/>
            <person name="Carlson J.W."/>
            <person name="Shu S."/>
            <person name="Boston L.B."/>
            <person name="Williams M."/>
            <person name="Peterson D.G."/>
            <person name="McGee K."/>
            <person name="Jones D.C."/>
            <person name="Wendel J.F."/>
            <person name="Stelly D.M."/>
            <person name="Grimwood J."/>
            <person name="Schmutz J."/>
        </authorList>
    </citation>
    <scope>NUCLEOTIDE SEQUENCE [LARGE SCALE GENOMIC DNA]</scope>
    <source>
        <strain evidence="17">cv. TM-1</strain>
    </source>
</reference>
<evidence type="ECO:0000256" key="6">
    <source>
        <dbReference type="ARBA" id="ARBA00022723"/>
    </source>
</evidence>
<keyword evidence="8" id="KW-0256">Endoplasmic reticulum</keyword>
<feature type="transmembrane region" description="Helical" evidence="14">
    <location>
        <begin position="490"/>
        <end position="509"/>
    </location>
</feature>
<feature type="transmembrane region" description="Helical" evidence="14">
    <location>
        <begin position="12"/>
        <end position="34"/>
    </location>
</feature>
<dbReference type="AlphaFoldDB" id="A0A1U8KLR3"/>
<keyword evidence="12 14" id="KW-0472">Membrane</keyword>
<comment type="cofactor">
    <cofactor evidence="1">
        <name>Zn(2+)</name>
        <dbReference type="ChEBI" id="CHEBI:29105"/>
    </cofactor>
</comment>
<dbReference type="Pfam" id="PF22248">
    <property type="entry name" value="ERMP1_C"/>
    <property type="match status" value="1"/>
</dbReference>
<dbReference type="Pfam" id="PF04389">
    <property type="entry name" value="Peptidase_M28"/>
    <property type="match status" value="1"/>
</dbReference>
<dbReference type="RefSeq" id="XP_016701664.1">
    <property type="nucleotide sequence ID" value="XM_016846175.2"/>
</dbReference>
<dbReference type="PaxDb" id="3635-A0A1U8KLR3"/>
<evidence type="ECO:0000256" key="5">
    <source>
        <dbReference type="ARBA" id="ARBA00022692"/>
    </source>
</evidence>
<evidence type="ECO:0000256" key="7">
    <source>
        <dbReference type="ARBA" id="ARBA00022801"/>
    </source>
</evidence>
<dbReference type="KEGG" id="ghi:107916803"/>
<evidence type="ECO:0000256" key="4">
    <source>
        <dbReference type="ARBA" id="ARBA00022670"/>
    </source>
</evidence>
<sequence>MVLRFDARDVSGFKLLFSLAIMYGLMSFVVHSVIYTKFIKPLGIDAPLDRFSEARAVEHVRVLSHDIGNRQEGRPGLREAAEYIKAQLERMKERAGSNIRIEIEENVVSGSFAMLFLGHGISFDYRNLTNILMRISSIDSKHSDPSVLVNAHFDTTLGSPGAADCGSCVASLLEIARIIIDSGWVPPRPIILLFNGAEESFLLGANGFMRTHKWRDSIGAFINVEATGTGGLDVVCQSGPGSWPSYVYAQSAIYPMANSAAQDIFPVIPGDTDYRMFSQDYGSIPGLDIIFLFGGYHYHASSDTVDRLLPGSMQARGDNLYSMVKAFAESSKLKNDHERESLGDAHDYNDEQAVFFDYLTWFMIFYSRRIALMLHSIPIAIFLIMPFLLRMMNYGLYCCFVTLYDFVKGMILHATGIMLAIIFPVIFSILRLLFSSYGMNWFANPYLAFLMFTPISLIGLLIPRTVFRVLPLSQDVSILKTSKEALSDEARFWGAFGFYALLTLAYLLAGFTGGFLTFFASASMLLAWISFYLSINFCGHQSVRWRFETYFTAQGSSLVWKSTVFYVIPLIPCLTHSVYFGGALVQFFIEKIGMMGSLPPPYGFYIPDIAIAATVGIATGWSLGPLISICGNWLARSSILQFLLHLGVIAWALSSQFFPYSTDAPKRVILQHSFLTADANQIVDSSYDVAVVDSNSILFLLKHAPEVAKELHIGPEFSFETANMSSQRTFMAIFPVPFLLSRSLKFPAKIDSILKQYTHFPYLHTNNLPMLSRDGSRRVYLELSLGSLEEVWVAILNITGPLSNWSFADNKLSSPETAEGGPPSYICRLTGASHENWTFWLEASNSEDLRVDVAVLDPILVDETKKLKALFPAWADVVAYSSYLSTYIF</sequence>
<keyword evidence="7" id="KW-0378">Hydrolase</keyword>
<feature type="domain" description="Peptidase M28" evidence="15">
    <location>
        <begin position="135"/>
        <end position="322"/>
    </location>
</feature>
<dbReference type="GO" id="GO:0008235">
    <property type="term" value="F:metalloexopeptidase activity"/>
    <property type="evidence" value="ECO:0007669"/>
    <property type="project" value="InterPro"/>
</dbReference>
<accession>A0A1U8KLR3</accession>
<keyword evidence="4" id="KW-0645">Protease</keyword>
<evidence type="ECO:0000256" key="3">
    <source>
        <dbReference type="ARBA" id="ARBA00010918"/>
    </source>
</evidence>
<feature type="transmembrane region" description="Helical" evidence="14">
    <location>
        <begin position="370"/>
        <end position="389"/>
    </location>
</feature>
<name>A0A1U8KLR3_GOSHI</name>
<dbReference type="InterPro" id="IPR045175">
    <property type="entry name" value="M28_fam"/>
</dbReference>
<evidence type="ECO:0000259" key="16">
    <source>
        <dbReference type="Pfam" id="PF22248"/>
    </source>
</evidence>
<dbReference type="FunFam" id="3.40.630.10:FF:000008">
    <property type="entry name" value="Endoplasmic reticulum metallopeptidase 1"/>
    <property type="match status" value="1"/>
</dbReference>